<dbReference type="STRING" id="1817863.A2Y62_10725"/>
<dbReference type="EMBL" id="MFGW01000074">
    <property type="protein sequence ID" value="OGF67024.1"/>
    <property type="molecule type" value="Genomic_DNA"/>
</dbReference>
<evidence type="ECO:0000259" key="2">
    <source>
        <dbReference type="PROSITE" id="PS50968"/>
    </source>
</evidence>
<dbReference type="Gene3D" id="2.40.50.100">
    <property type="match status" value="1"/>
</dbReference>
<dbReference type="InterPro" id="IPR000089">
    <property type="entry name" value="Biotin_lipoyl"/>
</dbReference>
<keyword evidence="1" id="KW-0092">Biotin</keyword>
<dbReference type="PROSITE" id="PS50968">
    <property type="entry name" value="BIOTINYL_LIPOYL"/>
    <property type="match status" value="1"/>
</dbReference>
<accession>A0A1F5VU37</accession>
<evidence type="ECO:0000256" key="1">
    <source>
        <dbReference type="ARBA" id="ARBA00023267"/>
    </source>
</evidence>
<dbReference type="CDD" id="cd06850">
    <property type="entry name" value="biotinyl_domain"/>
    <property type="match status" value="1"/>
</dbReference>
<protein>
    <recommendedName>
        <fullName evidence="2">Lipoyl-binding domain-containing protein</fullName>
    </recommendedName>
</protein>
<dbReference type="PANTHER" id="PTHR45266:SF3">
    <property type="entry name" value="OXALOACETATE DECARBOXYLASE ALPHA CHAIN"/>
    <property type="match status" value="1"/>
</dbReference>
<organism evidence="3 4">
    <name type="scientific">Candidatus Fischerbacteria bacterium RBG_13_37_8</name>
    <dbReference type="NCBI Taxonomy" id="1817863"/>
    <lineage>
        <taxon>Bacteria</taxon>
        <taxon>Candidatus Fischeribacteriota</taxon>
    </lineage>
</organism>
<proteinExistence type="predicted"/>
<feature type="domain" description="Lipoyl-binding" evidence="2">
    <location>
        <begin position="84"/>
        <end position="163"/>
    </location>
</feature>
<dbReference type="FunFam" id="2.40.50.100:FF:000003">
    <property type="entry name" value="Acetyl-CoA carboxylase biotin carboxyl carrier protein"/>
    <property type="match status" value="1"/>
</dbReference>
<dbReference type="Pfam" id="PF00364">
    <property type="entry name" value="Biotin_lipoyl"/>
    <property type="match status" value="1"/>
</dbReference>
<gene>
    <name evidence="3" type="ORF">A2Y62_10725</name>
</gene>
<dbReference type="InterPro" id="IPR050709">
    <property type="entry name" value="Biotin_Carboxyl_Carrier/Decarb"/>
</dbReference>
<name>A0A1F5VU37_9BACT</name>
<dbReference type="SUPFAM" id="SSF51230">
    <property type="entry name" value="Single hybrid motif"/>
    <property type="match status" value="1"/>
</dbReference>
<reference evidence="3 4" key="1">
    <citation type="journal article" date="2016" name="Nat. Commun.">
        <title>Thousands of microbial genomes shed light on interconnected biogeochemical processes in an aquifer system.</title>
        <authorList>
            <person name="Anantharaman K."/>
            <person name="Brown C.T."/>
            <person name="Hug L.A."/>
            <person name="Sharon I."/>
            <person name="Castelle C.J."/>
            <person name="Probst A.J."/>
            <person name="Thomas B.C."/>
            <person name="Singh A."/>
            <person name="Wilkins M.J."/>
            <person name="Karaoz U."/>
            <person name="Brodie E.L."/>
            <person name="Williams K.H."/>
            <person name="Hubbard S.S."/>
            <person name="Banfield J.F."/>
        </authorList>
    </citation>
    <scope>NUCLEOTIDE SEQUENCE [LARGE SCALE GENOMIC DNA]</scope>
</reference>
<evidence type="ECO:0000313" key="4">
    <source>
        <dbReference type="Proteomes" id="UP000178943"/>
    </source>
</evidence>
<dbReference type="PANTHER" id="PTHR45266">
    <property type="entry name" value="OXALOACETATE DECARBOXYLASE ALPHA CHAIN"/>
    <property type="match status" value="1"/>
</dbReference>
<dbReference type="Proteomes" id="UP000178943">
    <property type="component" value="Unassembled WGS sequence"/>
</dbReference>
<evidence type="ECO:0000313" key="3">
    <source>
        <dbReference type="EMBL" id="OGF67024.1"/>
    </source>
</evidence>
<dbReference type="AlphaFoldDB" id="A0A1F5VU37"/>
<comment type="caution">
    <text evidence="3">The sequence shown here is derived from an EMBL/GenBank/DDBJ whole genome shotgun (WGS) entry which is preliminary data.</text>
</comment>
<sequence length="165" mass="18965">MEFEFEIKGQPHKIIMEQKEGKTFIESSDKKVEIDYKEISENCFSLLIGQESYTIYHARSKEKLYVSIQGEEYIIEPIKKAKGKIGIDLPEHAENIIFAPMPGKILKISVKEGDKVRKKQSLLIVEAMKMEHDVRAPFEAIVAKVYFSEGQMVDTDSPILELQKE</sequence>
<dbReference type="InterPro" id="IPR011053">
    <property type="entry name" value="Single_hybrid_motif"/>
</dbReference>